<keyword evidence="6" id="KW-0677">Repeat</keyword>
<evidence type="ECO:0000256" key="10">
    <source>
        <dbReference type="ARBA" id="ARBA00047899"/>
    </source>
</evidence>
<dbReference type="InterPro" id="IPR020859">
    <property type="entry name" value="ROC"/>
</dbReference>
<dbReference type="InterPro" id="IPR032171">
    <property type="entry name" value="COR-A"/>
</dbReference>
<keyword evidence="3" id="KW-0723">Serine/threonine-protein kinase</keyword>
<accession>A0A7S3LIC6</accession>
<dbReference type="PROSITE" id="PS51424">
    <property type="entry name" value="ROC"/>
    <property type="match status" value="1"/>
</dbReference>
<dbReference type="Gene3D" id="3.40.50.300">
    <property type="entry name" value="P-loop containing nucleotide triphosphate hydrolases"/>
    <property type="match status" value="1"/>
</dbReference>
<dbReference type="PANTHER" id="PTHR24113:SF12">
    <property type="entry name" value="RAN GTPASE-ACTIVATING PROTEIN 1"/>
    <property type="match status" value="1"/>
</dbReference>
<sequence>MSITSVYSYEEALEALKKGCTNINCSNLDSNVLEDGLPFDVFAEALTRNTTCKVLKLDGNELGNDGAVALGNALKCNSSLTDLSCFGRNVFKKSWFSLPRRKIRGEGCIVIAESLKTNQSLRVLNLGANKIDPRGAEYLAAGLGLSTTLQTLILSQNRIEDDGAEKIARALQKNKSLQALSLSGNMIKDVGAKKIGEVLRENKNLRSLGLEYNYMGDVGAGYIAEALEINTMLQVLNLGYNEIGPAGGVAIARALERNTTLLQLDLSDNKINGVGIQRISESLAANTSLLDLCWNGNNFDSEDAEYLGTGLAASTSLQILSLNRNWLVAKQIVAGLAVNKSLQTLKLRRILIRKPDAEEIAKALCANKTLRILDLEGNSLTAEGVAPIAEALHENNTLQTLILSRNNISDTGAERIAKSLRVNMSLQNLNLCANAIGDAGAKGIGDSLTANSTLQRLNLFGNKIGDAGAERIAESLRTNTSLQWLSLDRNNISANAASAFRNAIQDNKDCSLIKLALGGSRIGKEVQDEIEEKAKTRFLDALTSERSAPLNRLRLMFVGQGKAGKSETVRSLLGKPFHRDWDSTVGADVSEGMTANRQWVRPDPKGDFTSKFAARLMLMKGNEVSRKKGNGRKQERSISMSKKIFIDRVLSTVGEPVLTHPNRNENPESDLLLTAESVRNRYGSISISEDDVTGAIFDNEGSFESHIIREYDENLIIDAKRDTDALTFSLWDFGGQEVFYSMHHIFLRKTGVYILVFDMREILDPSTNNEAIRYLLFWMRSIKLHALNAPLILVGTFLAEVTEIRRNLHIIDKTLRELVKTSFPRIAPPEDVGNSDNLIYFAIDNKERMGIDQLRQSVERNARKDASCSQDVSVRWMAFLDSILLKRSERPYLTVSEDVHSLGMNVGISSLHEQEEALSFFHELGLVIHMTSTEILKNVVIIKPEWLIDALSKVICDRDIHIDLDEIKFVGLEEEAHMTYERGLTSRDFLEYIWRGEEVEFFIDIMKQAMLLSEWNRELYLIPSLLRNTLVLPENDIPGHRCVFDFSVSFLPNGVFQRLFCLCIEHSSRHGAGRDQNEKLFGNFCSTKIDSNGSVHLLENKEAQSIYVYVEEADSSGKILTIIQSMLKKVNDDVMGAGLSWNTYVENGATKELVRLNEARQQNLPPWFNPGNLQNSKMSASKNLHLDNFLENL</sequence>
<keyword evidence="4" id="KW-0433">Leucine-rich repeat</keyword>
<evidence type="ECO:0000256" key="3">
    <source>
        <dbReference type="ARBA" id="ARBA00022527"/>
    </source>
</evidence>
<keyword evidence="5" id="KW-0808">Transferase</keyword>
<proteinExistence type="predicted"/>
<dbReference type="GO" id="GO:0005634">
    <property type="term" value="C:nucleus"/>
    <property type="evidence" value="ECO:0007669"/>
    <property type="project" value="TreeGrafter"/>
</dbReference>
<dbReference type="Gene3D" id="1.10.10.10">
    <property type="entry name" value="Winged helix-like DNA-binding domain superfamily/Winged helix DNA-binding domain"/>
    <property type="match status" value="1"/>
</dbReference>
<dbReference type="InterPro" id="IPR001611">
    <property type="entry name" value="Leu-rich_rpt"/>
</dbReference>
<dbReference type="GO" id="GO:0004674">
    <property type="term" value="F:protein serine/threonine kinase activity"/>
    <property type="evidence" value="ECO:0007669"/>
    <property type="project" value="UniProtKB-KW"/>
</dbReference>
<evidence type="ECO:0000256" key="6">
    <source>
        <dbReference type="ARBA" id="ARBA00022737"/>
    </source>
</evidence>
<dbReference type="InterPro" id="IPR027038">
    <property type="entry name" value="RanGap"/>
</dbReference>
<dbReference type="Pfam" id="PF08477">
    <property type="entry name" value="Roc"/>
    <property type="match status" value="1"/>
</dbReference>
<dbReference type="AlphaFoldDB" id="A0A7S3LIC6"/>
<evidence type="ECO:0000256" key="11">
    <source>
        <dbReference type="ARBA" id="ARBA00048679"/>
    </source>
</evidence>
<evidence type="ECO:0000313" key="13">
    <source>
        <dbReference type="EMBL" id="CAE0432069.1"/>
    </source>
</evidence>
<keyword evidence="7" id="KW-0547">Nucleotide-binding</keyword>
<dbReference type="GO" id="GO:0005096">
    <property type="term" value="F:GTPase activator activity"/>
    <property type="evidence" value="ECO:0007669"/>
    <property type="project" value="UniProtKB-KW"/>
</dbReference>
<dbReference type="GO" id="GO:0005829">
    <property type="term" value="C:cytosol"/>
    <property type="evidence" value="ECO:0007669"/>
    <property type="project" value="TreeGrafter"/>
</dbReference>
<evidence type="ECO:0000256" key="4">
    <source>
        <dbReference type="ARBA" id="ARBA00022614"/>
    </source>
</evidence>
<evidence type="ECO:0000256" key="8">
    <source>
        <dbReference type="ARBA" id="ARBA00022777"/>
    </source>
</evidence>
<gene>
    <name evidence="13" type="ORF">ASTO00021_LOCUS2400</name>
</gene>
<protein>
    <recommendedName>
        <fullName evidence="1">non-specific serine/threonine protein kinase</fullName>
        <ecNumber evidence="1">2.7.11.1</ecNumber>
    </recommendedName>
</protein>
<dbReference type="InterPro" id="IPR027417">
    <property type="entry name" value="P-loop_NTPase"/>
</dbReference>
<dbReference type="Pfam" id="PF16095">
    <property type="entry name" value="COR-A"/>
    <property type="match status" value="1"/>
</dbReference>
<evidence type="ECO:0000256" key="1">
    <source>
        <dbReference type="ARBA" id="ARBA00012513"/>
    </source>
</evidence>
<dbReference type="GO" id="GO:0031267">
    <property type="term" value="F:small GTPase binding"/>
    <property type="evidence" value="ECO:0007669"/>
    <property type="project" value="TreeGrafter"/>
</dbReference>
<dbReference type="SUPFAM" id="SSF52047">
    <property type="entry name" value="RNI-like"/>
    <property type="match status" value="2"/>
</dbReference>
<dbReference type="Gene3D" id="3.80.10.10">
    <property type="entry name" value="Ribonuclease Inhibitor"/>
    <property type="match status" value="6"/>
</dbReference>
<dbReference type="PANTHER" id="PTHR24113">
    <property type="entry name" value="RAN GTPASE-ACTIVATING PROTEIN 1"/>
    <property type="match status" value="1"/>
</dbReference>
<keyword evidence="8" id="KW-0418">Kinase</keyword>
<evidence type="ECO:0000256" key="9">
    <source>
        <dbReference type="ARBA" id="ARBA00022840"/>
    </source>
</evidence>
<evidence type="ECO:0000256" key="7">
    <source>
        <dbReference type="ARBA" id="ARBA00022741"/>
    </source>
</evidence>
<reference evidence="13" key="1">
    <citation type="submission" date="2021-01" db="EMBL/GenBank/DDBJ databases">
        <authorList>
            <person name="Corre E."/>
            <person name="Pelletier E."/>
            <person name="Niang G."/>
            <person name="Scheremetjew M."/>
            <person name="Finn R."/>
            <person name="Kale V."/>
            <person name="Holt S."/>
            <person name="Cochrane G."/>
            <person name="Meng A."/>
            <person name="Brown T."/>
            <person name="Cohen L."/>
        </authorList>
    </citation>
    <scope>NUCLEOTIDE SEQUENCE</scope>
    <source>
        <strain evidence="13">GSBS06</strain>
    </source>
</reference>
<evidence type="ECO:0000259" key="12">
    <source>
        <dbReference type="PROSITE" id="PS51424"/>
    </source>
</evidence>
<feature type="domain" description="Roc" evidence="12">
    <location>
        <begin position="546"/>
        <end position="865"/>
    </location>
</feature>
<dbReference type="EMBL" id="HBIN01003481">
    <property type="protein sequence ID" value="CAE0432069.1"/>
    <property type="molecule type" value="Transcribed_RNA"/>
</dbReference>
<dbReference type="GO" id="GO:0048471">
    <property type="term" value="C:perinuclear region of cytoplasm"/>
    <property type="evidence" value="ECO:0007669"/>
    <property type="project" value="TreeGrafter"/>
</dbReference>
<evidence type="ECO:0000256" key="2">
    <source>
        <dbReference type="ARBA" id="ARBA00022468"/>
    </source>
</evidence>
<comment type="catalytic activity">
    <reaction evidence="11">
        <text>L-seryl-[protein] + ATP = O-phospho-L-seryl-[protein] + ADP + H(+)</text>
        <dbReference type="Rhea" id="RHEA:17989"/>
        <dbReference type="Rhea" id="RHEA-COMP:9863"/>
        <dbReference type="Rhea" id="RHEA-COMP:11604"/>
        <dbReference type="ChEBI" id="CHEBI:15378"/>
        <dbReference type="ChEBI" id="CHEBI:29999"/>
        <dbReference type="ChEBI" id="CHEBI:30616"/>
        <dbReference type="ChEBI" id="CHEBI:83421"/>
        <dbReference type="ChEBI" id="CHEBI:456216"/>
        <dbReference type="EC" id="2.7.11.1"/>
    </reaction>
</comment>
<name>A0A7S3LIC6_9STRA</name>
<dbReference type="InterPro" id="IPR036388">
    <property type="entry name" value="WH-like_DNA-bd_sf"/>
</dbReference>
<keyword evidence="2" id="KW-0343">GTPase activation</keyword>
<dbReference type="EC" id="2.7.11.1" evidence="1"/>
<dbReference type="SMART" id="SM00368">
    <property type="entry name" value="LRR_RI"/>
    <property type="match status" value="14"/>
</dbReference>
<evidence type="ECO:0000256" key="5">
    <source>
        <dbReference type="ARBA" id="ARBA00022679"/>
    </source>
</evidence>
<dbReference type="GO" id="GO:0006913">
    <property type="term" value="P:nucleocytoplasmic transport"/>
    <property type="evidence" value="ECO:0007669"/>
    <property type="project" value="TreeGrafter"/>
</dbReference>
<dbReference type="Pfam" id="PF13516">
    <property type="entry name" value="LRR_6"/>
    <property type="match status" value="10"/>
</dbReference>
<dbReference type="InterPro" id="IPR032675">
    <property type="entry name" value="LRR_dom_sf"/>
</dbReference>
<dbReference type="SUPFAM" id="SSF52540">
    <property type="entry name" value="P-loop containing nucleoside triphosphate hydrolases"/>
    <property type="match status" value="1"/>
</dbReference>
<comment type="catalytic activity">
    <reaction evidence="10">
        <text>L-threonyl-[protein] + ATP = O-phospho-L-threonyl-[protein] + ADP + H(+)</text>
        <dbReference type="Rhea" id="RHEA:46608"/>
        <dbReference type="Rhea" id="RHEA-COMP:11060"/>
        <dbReference type="Rhea" id="RHEA-COMP:11605"/>
        <dbReference type="ChEBI" id="CHEBI:15378"/>
        <dbReference type="ChEBI" id="CHEBI:30013"/>
        <dbReference type="ChEBI" id="CHEBI:30616"/>
        <dbReference type="ChEBI" id="CHEBI:61977"/>
        <dbReference type="ChEBI" id="CHEBI:456216"/>
        <dbReference type="EC" id="2.7.11.1"/>
    </reaction>
</comment>
<organism evidence="13">
    <name type="scientific">Aplanochytrium stocchinoi</name>
    <dbReference type="NCBI Taxonomy" id="215587"/>
    <lineage>
        <taxon>Eukaryota</taxon>
        <taxon>Sar</taxon>
        <taxon>Stramenopiles</taxon>
        <taxon>Bigyra</taxon>
        <taxon>Labyrinthulomycetes</taxon>
        <taxon>Thraustochytrida</taxon>
        <taxon>Thraustochytriidae</taxon>
        <taxon>Aplanochytrium</taxon>
    </lineage>
</organism>
<keyword evidence="9" id="KW-0067">ATP-binding</keyword>
<dbReference type="GO" id="GO:0005524">
    <property type="term" value="F:ATP binding"/>
    <property type="evidence" value="ECO:0007669"/>
    <property type="project" value="UniProtKB-KW"/>
</dbReference>